<keyword evidence="6 9" id="KW-1133">Transmembrane helix</keyword>
<reference evidence="10 11" key="1">
    <citation type="submission" date="2018-07" db="EMBL/GenBank/DDBJ databases">
        <title>Halioglobus sp. genome submission.</title>
        <authorList>
            <person name="Ye M.-Q."/>
            <person name="Du Z.-J."/>
        </authorList>
    </citation>
    <scope>NUCLEOTIDE SEQUENCE [LARGE SCALE GENOMIC DNA]</scope>
    <source>
        <strain evidence="10 11">U0301</strain>
    </source>
</reference>
<keyword evidence="3" id="KW-0813">Transport</keyword>
<keyword evidence="7 9" id="KW-0472">Membrane</keyword>
<feature type="transmembrane region" description="Helical" evidence="9">
    <location>
        <begin position="271"/>
        <end position="292"/>
    </location>
</feature>
<dbReference type="InterPro" id="IPR050277">
    <property type="entry name" value="Sodium:Solute_Symporter"/>
</dbReference>
<evidence type="ECO:0000256" key="7">
    <source>
        <dbReference type="ARBA" id="ARBA00023136"/>
    </source>
</evidence>
<feature type="transmembrane region" description="Helical" evidence="9">
    <location>
        <begin position="6"/>
        <end position="25"/>
    </location>
</feature>
<dbReference type="RefSeq" id="WP_117952591.1">
    <property type="nucleotide sequence ID" value="NZ_QRAN01000002.1"/>
</dbReference>
<evidence type="ECO:0000256" key="6">
    <source>
        <dbReference type="ARBA" id="ARBA00022989"/>
    </source>
</evidence>
<dbReference type="InterPro" id="IPR038377">
    <property type="entry name" value="Na/Glc_symporter_sf"/>
</dbReference>
<feature type="transmembrane region" description="Helical" evidence="9">
    <location>
        <begin position="116"/>
        <end position="141"/>
    </location>
</feature>
<dbReference type="InterPro" id="IPR001734">
    <property type="entry name" value="Na/solute_symporter"/>
</dbReference>
<evidence type="ECO:0000256" key="4">
    <source>
        <dbReference type="ARBA" id="ARBA00022692"/>
    </source>
</evidence>
<dbReference type="PANTHER" id="PTHR48086:SF7">
    <property type="entry name" value="SODIUM-SOLUTE SYMPORTER-RELATED"/>
    <property type="match status" value="1"/>
</dbReference>
<name>A0A3L7E4C4_9GAMM</name>
<feature type="transmembrane region" description="Helical" evidence="9">
    <location>
        <begin position="153"/>
        <end position="173"/>
    </location>
</feature>
<keyword evidence="4 9" id="KW-0812">Transmembrane</keyword>
<feature type="transmembrane region" description="Helical" evidence="9">
    <location>
        <begin position="76"/>
        <end position="95"/>
    </location>
</feature>
<feature type="transmembrane region" description="Helical" evidence="9">
    <location>
        <begin position="413"/>
        <end position="434"/>
    </location>
</feature>
<accession>A0A3L7E4C4</accession>
<feature type="transmembrane region" description="Helical" evidence="9">
    <location>
        <begin position="229"/>
        <end position="250"/>
    </location>
</feature>
<dbReference type="GO" id="GO:0015293">
    <property type="term" value="F:symporter activity"/>
    <property type="evidence" value="ECO:0007669"/>
    <property type="project" value="UniProtKB-KW"/>
</dbReference>
<dbReference type="EMBL" id="QRAN01000002">
    <property type="protein sequence ID" value="RLQ23413.1"/>
    <property type="molecule type" value="Genomic_DNA"/>
</dbReference>
<protein>
    <recommendedName>
        <fullName evidence="12">Sodium:solute symporter</fullName>
    </recommendedName>
</protein>
<dbReference type="Proteomes" id="UP000265509">
    <property type="component" value="Unassembled WGS sequence"/>
</dbReference>
<dbReference type="PANTHER" id="PTHR48086">
    <property type="entry name" value="SODIUM/PROLINE SYMPORTER-RELATED"/>
    <property type="match status" value="1"/>
</dbReference>
<comment type="subcellular location">
    <subcellularLocation>
        <location evidence="1">Membrane</location>
        <topology evidence="1">Multi-pass membrane protein</topology>
    </subcellularLocation>
</comment>
<proteinExistence type="inferred from homology"/>
<feature type="transmembrane region" description="Helical" evidence="9">
    <location>
        <begin position="360"/>
        <end position="377"/>
    </location>
</feature>
<sequence>MSEQTVILAGVCLYVVLMLAVGLLAARRSSSMQDFAVSGRTMSLTVCSISIVATWFGSGPMMGSAAAAYAGNALEVLRDPLVSGVSLFIAGFFFARTYRRSRRTTSIEFAEIRIGPLAGVIGSVVNLIAGTIWLGGVLFAFGVVFETLTGQPAATGILVGTAVIVVYTMFGGLQAVAATDVLQMLFIVIGVLVLFVVVLVDAGGWSEVAPQLPAHAFDFTPQGDSFSDWFSYLQVWFSSGLVAIGTMSLVQRAMAARDEYVAQNAFYIGGSVYLIFGMVPVTLGYIATVSMPGVEDPNAIIPLLAIEHLHPLLVAIFVGAVVSAIMSTSDSILLGCGTIISVNLLPRVHARPSEELKLRVARWSVPVMAVVALYTAFNTATVISAIAAAISLGFAGLSAPGILNIWWPRLTSAGGYSGIFAGFATFAVVKLALPALPADFIGFWVSLVVAVLVSLATRKSSPPKLLTDVDGQPLDLHDRMGTLPLLRTRALAERLRD</sequence>
<feature type="transmembrane region" description="Helical" evidence="9">
    <location>
        <begin position="185"/>
        <end position="205"/>
    </location>
</feature>
<comment type="caution">
    <text evidence="10">The sequence shown here is derived from an EMBL/GenBank/DDBJ whole genome shotgun (WGS) entry which is preliminary data.</text>
</comment>
<dbReference type="Gene3D" id="1.20.1730.10">
    <property type="entry name" value="Sodium/glucose cotransporter"/>
    <property type="match status" value="1"/>
</dbReference>
<evidence type="ECO:0000256" key="2">
    <source>
        <dbReference type="ARBA" id="ARBA00006434"/>
    </source>
</evidence>
<dbReference type="GO" id="GO:0005886">
    <property type="term" value="C:plasma membrane"/>
    <property type="evidence" value="ECO:0007669"/>
    <property type="project" value="TreeGrafter"/>
</dbReference>
<gene>
    <name evidence="10" type="ORF">DWB85_02340</name>
</gene>
<evidence type="ECO:0000313" key="10">
    <source>
        <dbReference type="EMBL" id="RLQ23413.1"/>
    </source>
</evidence>
<dbReference type="PROSITE" id="PS50283">
    <property type="entry name" value="NA_SOLUT_SYMP_3"/>
    <property type="match status" value="1"/>
</dbReference>
<keyword evidence="11" id="KW-1185">Reference proteome</keyword>
<feature type="transmembrane region" description="Helical" evidence="9">
    <location>
        <begin position="440"/>
        <end position="457"/>
    </location>
</feature>
<evidence type="ECO:0000256" key="3">
    <source>
        <dbReference type="ARBA" id="ARBA00022448"/>
    </source>
</evidence>
<dbReference type="AlphaFoldDB" id="A0A3L7E4C4"/>
<evidence type="ECO:0008006" key="12">
    <source>
        <dbReference type="Google" id="ProtNLM"/>
    </source>
</evidence>
<dbReference type="Pfam" id="PF00474">
    <property type="entry name" value="SSF"/>
    <property type="match status" value="1"/>
</dbReference>
<feature type="transmembrane region" description="Helical" evidence="9">
    <location>
        <begin position="383"/>
        <end position="406"/>
    </location>
</feature>
<dbReference type="OrthoDB" id="9814523at2"/>
<evidence type="ECO:0000256" key="5">
    <source>
        <dbReference type="ARBA" id="ARBA00022847"/>
    </source>
</evidence>
<evidence type="ECO:0000256" key="9">
    <source>
        <dbReference type="SAM" id="Phobius"/>
    </source>
</evidence>
<comment type="similarity">
    <text evidence="2 8">Belongs to the sodium:solute symporter (SSF) (TC 2.A.21) family.</text>
</comment>
<keyword evidence="5" id="KW-0769">Symport</keyword>
<evidence type="ECO:0000313" key="11">
    <source>
        <dbReference type="Proteomes" id="UP000265509"/>
    </source>
</evidence>
<evidence type="ECO:0000256" key="1">
    <source>
        <dbReference type="ARBA" id="ARBA00004141"/>
    </source>
</evidence>
<feature type="transmembrane region" description="Helical" evidence="9">
    <location>
        <begin position="37"/>
        <end position="56"/>
    </location>
</feature>
<evidence type="ECO:0000256" key="8">
    <source>
        <dbReference type="RuleBase" id="RU362091"/>
    </source>
</evidence>
<organism evidence="10 11">
    <name type="scientific">Seongchinamella sediminis</name>
    <dbReference type="NCBI Taxonomy" id="2283635"/>
    <lineage>
        <taxon>Bacteria</taxon>
        <taxon>Pseudomonadati</taxon>
        <taxon>Pseudomonadota</taxon>
        <taxon>Gammaproteobacteria</taxon>
        <taxon>Cellvibrionales</taxon>
        <taxon>Halieaceae</taxon>
        <taxon>Seongchinamella</taxon>
    </lineage>
</organism>
<feature type="transmembrane region" description="Helical" evidence="9">
    <location>
        <begin position="312"/>
        <end position="340"/>
    </location>
</feature>